<dbReference type="Gene3D" id="3.10.290.10">
    <property type="entry name" value="RNA-binding S4 domain"/>
    <property type="match status" value="1"/>
</dbReference>
<dbReference type="SUPFAM" id="SSF55174">
    <property type="entry name" value="Alpha-L RNA-binding motif"/>
    <property type="match status" value="1"/>
</dbReference>
<keyword evidence="8" id="KW-0963">Cytoplasm</keyword>
<dbReference type="InterPro" id="IPR002305">
    <property type="entry name" value="aa-tRNA-synth_Ic"/>
</dbReference>
<dbReference type="EC" id="6.1.1.1" evidence="8"/>
<accession>A0A4Y6I6K3</accession>
<dbReference type="EMBL" id="CP041147">
    <property type="protein sequence ID" value="QDF65012.1"/>
    <property type="molecule type" value="Genomic_DNA"/>
</dbReference>
<dbReference type="FunFam" id="1.10.240.10:FF:000001">
    <property type="entry name" value="Tyrosine--tRNA ligase"/>
    <property type="match status" value="1"/>
</dbReference>
<evidence type="ECO:0000313" key="12">
    <source>
        <dbReference type="Proteomes" id="UP000315201"/>
    </source>
</evidence>
<dbReference type="CDD" id="cd00805">
    <property type="entry name" value="TyrRS_core"/>
    <property type="match status" value="1"/>
</dbReference>
<comment type="similarity">
    <text evidence="8">Belongs to the class-I aminoacyl-tRNA synthetase family. TyrS type 1 subfamily.</text>
</comment>
<evidence type="ECO:0000256" key="1">
    <source>
        <dbReference type="ARBA" id="ARBA00022598"/>
    </source>
</evidence>
<dbReference type="GO" id="GO:0005829">
    <property type="term" value="C:cytosol"/>
    <property type="evidence" value="ECO:0007669"/>
    <property type="project" value="TreeGrafter"/>
</dbReference>
<evidence type="ECO:0000256" key="9">
    <source>
        <dbReference type="PROSITE-ProRule" id="PRU00182"/>
    </source>
</evidence>
<feature type="domain" description="Tyrosine--tRNA ligase SYY-like C-terminal" evidence="10">
    <location>
        <begin position="329"/>
        <end position="408"/>
    </location>
</feature>
<feature type="short sequence motif" description="'HIGH' region" evidence="8">
    <location>
        <begin position="38"/>
        <end position="47"/>
    </location>
</feature>
<dbReference type="Pfam" id="PF22421">
    <property type="entry name" value="SYY_C-terminal"/>
    <property type="match status" value="1"/>
</dbReference>
<reference evidence="11 12" key="1">
    <citation type="submission" date="2019-06" db="EMBL/GenBank/DDBJ databases">
        <title>Mycoplasma nasistruthionis sp. nov. str Ms03.</title>
        <authorList>
            <person name="Botes A."/>
        </authorList>
    </citation>
    <scope>NUCLEOTIDE SEQUENCE [LARGE SCALE GENOMIC DNA]</scope>
    <source>
        <strain evidence="11 12">Ms03</strain>
    </source>
</reference>
<comment type="subcellular location">
    <subcellularLocation>
        <location evidence="8">Cytoplasm</location>
    </subcellularLocation>
</comment>
<feature type="short sequence motif" description="'KMSKS' region" evidence="8">
    <location>
        <begin position="222"/>
        <end position="226"/>
    </location>
</feature>
<dbReference type="PRINTS" id="PR01040">
    <property type="entry name" value="TRNASYNTHTYR"/>
</dbReference>
<dbReference type="GO" id="GO:0004831">
    <property type="term" value="F:tyrosine-tRNA ligase activity"/>
    <property type="evidence" value="ECO:0007669"/>
    <property type="project" value="UniProtKB-UniRule"/>
</dbReference>
<proteinExistence type="inferred from homology"/>
<evidence type="ECO:0000256" key="2">
    <source>
        <dbReference type="ARBA" id="ARBA00022741"/>
    </source>
</evidence>
<evidence type="ECO:0000256" key="6">
    <source>
        <dbReference type="ARBA" id="ARBA00023146"/>
    </source>
</evidence>
<dbReference type="InterPro" id="IPR024088">
    <property type="entry name" value="Tyr-tRNA-ligase_bac-type"/>
</dbReference>
<dbReference type="GO" id="GO:0006437">
    <property type="term" value="P:tyrosyl-tRNA aminoacylation"/>
    <property type="evidence" value="ECO:0007669"/>
    <property type="project" value="UniProtKB-UniRule"/>
</dbReference>
<gene>
    <name evidence="8" type="primary">tyrS</name>
    <name evidence="11" type="ORF">FIV53_01715</name>
</gene>
<keyword evidence="2 8" id="KW-0547">Nucleotide-binding</keyword>
<feature type="binding site" evidence="8">
    <location>
        <position position="33"/>
    </location>
    <ligand>
        <name>L-tyrosine</name>
        <dbReference type="ChEBI" id="CHEBI:58315"/>
    </ligand>
</feature>
<dbReference type="GO" id="GO:0005524">
    <property type="term" value="F:ATP binding"/>
    <property type="evidence" value="ECO:0007669"/>
    <property type="project" value="UniProtKB-UniRule"/>
</dbReference>
<dbReference type="PROSITE" id="PS00178">
    <property type="entry name" value="AA_TRNA_LIGASE_I"/>
    <property type="match status" value="1"/>
</dbReference>
<dbReference type="SUPFAM" id="SSF52374">
    <property type="entry name" value="Nucleotidylyl transferase"/>
    <property type="match status" value="1"/>
</dbReference>
<dbReference type="HAMAP" id="MF_02006">
    <property type="entry name" value="Tyr_tRNA_synth_type1"/>
    <property type="match status" value="1"/>
</dbReference>
<feature type="binding site" evidence="8">
    <location>
        <position position="225"/>
    </location>
    <ligand>
        <name>ATP</name>
        <dbReference type="ChEBI" id="CHEBI:30616"/>
    </ligand>
</feature>
<comment type="function">
    <text evidence="8">Catalyzes the attachment of tyrosine to tRNA(Tyr) in a two-step reaction: tyrosine is first activated by ATP to form Tyr-AMP and then transferred to the acceptor end of tRNA(Tyr).</text>
</comment>
<organism evidence="11 12">
    <name type="scientific">Mycoplasma nasistruthionis</name>
    <dbReference type="NCBI Taxonomy" id="353852"/>
    <lineage>
        <taxon>Bacteria</taxon>
        <taxon>Bacillati</taxon>
        <taxon>Mycoplasmatota</taxon>
        <taxon>Mollicutes</taxon>
        <taxon>Mycoplasmataceae</taxon>
        <taxon>Mycoplasma</taxon>
    </lineage>
</organism>
<keyword evidence="5 8" id="KW-0648">Protein biosynthesis</keyword>
<evidence type="ECO:0000256" key="3">
    <source>
        <dbReference type="ARBA" id="ARBA00022840"/>
    </source>
</evidence>
<keyword evidence="3 8" id="KW-0067">ATP-binding</keyword>
<keyword evidence="4 9" id="KW-0694">RNA-binding</keyword>
<comment type="subunit">
    <text evidence="8">Homodimer.</text>
</comment>
<dbReference type="Gene3D" id="1.10.240.10">
    <property type="entry name" value="Tyrosyl-Transfer RNA Synthetase"/>
    <property type="match status" value="1"/>
</dbReference>
<dbReference type="InterPro" id="IPR002307">
    <property type="entry name" value="Tyr-tRNA-ligase"/>
</dbReference>
<evidence type="ECO:0000313" key="11">
    <source>
        <dbReference type="EMBL" id="QDF65012.1"/>
    </source>
</evidence>
<dbReference type="PROSITE" id="PS50889">
    <property type="entry name" value="S4"/>
    <property type="match status" value="1"/>
</dbReference>
<feature type="binding site" evidence="8">
    <location>
        <position position="160"/>
    </location>
    <ligand>
        <name>L-tyrosine</name>
        <dbReference type="ChEBI" id="CHEBI:58315"/>
    </ligand>
</feature>
<evidence type="ECO:0000256" key="5">
    <source>
        <dbReference type="ARBA" id="ARBA00022917"/>
    </source>
</evidence>
<dbReference type="AlphaFoldDB" id="A0A4Y6I6K3"/>
<dbReference type="InterPro" id="IPR001412">
    <property type="entry name" value="aa-tRNA-synth_I_CS"/>
</dbReference>
<keyword evidence="12" id="KW-1185">Reference proteome</keyword>
<protein>
    <recommendedName>
        <fullName evidence="8">Tyrosine--tRNA ligase</fullName>
        <ecNumber evidence="8">6.1.1.1</ecNumber>
    </recommendedName>
    <alternativeName>
        <fullName evidence="8">Tyrosyl-tRNA synthetase</fullName>
        <shortName evidence="8">TyrRS</shortName>
    </alternativeName>
</protein>
<evidence type="ECO:0000256" key="4">
    <source>
        <dbReference type="ARBA" id="ARBA00022884"/>
    </source>
</evidence>
<dbReference type="Proteomes" id="UP000315201">
    <property type="component" value="Chromosome"/>
</dbReference>
<name>A0A4Y6I6K3_9MOLU</name>
<dbReference type="RefSeq" id="WP_208664591.1">
    <property type="nucleotide sequence ID" value="NZ_CP041147.1"/>
</dbReference>
<sequence>MESIKKIFEERGILKAISNEQKLNNIGSNDAIYCGFDPTAKSLHLGNYIQIINLLRLKYAGYKVYALVGGATGMIGDPSFKDAERQLLDSKTLELNKSKIKAQLEKFDIEVIDNYDFYKNMNFLEFLRDAGKLVNVAYMLAKDSVTARIQNGLSFTEFSYQLIQGWDFLTLYKEKNVKVQFGGSDQWGNITTGLDMINTVFGNDHKAVAITANLLTDINGNKFGKSTGGGSLWLDPEMTKPYQLYQFLLNQSDSEVEKLLKWLSHLSVENIEQIIQQHQAVPQIRLGQRALAFAVVNDIHGKDAAQKAGLISALLFNKDIDLKAIPTADISDIFDDVPNIELKANLPLIDQLIELKVIQSKREAREFIQANAIKFNLENVDNIDFVVNSQVWQNQYALIHVGKKKIYLAKISK</sequence>
<dbReference type="Pfam" id="PF00579">
    <property type="entry name" value="tRNA-synt_1b"/>
    <property type="match status" value="1"/>
</dbReference>
<dbReference type="InterPro" id="IPR014729">
    <property type="entry name" value="Rossmann-like_a/b/a_fold"/>
</dbReference>
<dbReference type="GO" id="GO:0003723">
    <property type="term" value="F:RNA binding"/>
    <property type="evidence" value="ECO:0007669"/>
    <property type="project" value="UniProtKB-KW"/>
</dbReference>
<dbReference type="Gene3D" id="3.40.50.620">
    <property type="entry name" value="HUPs"/>
    <property type="match status" value="1"/>
</dbReference>
<feature type="binding site" evidence="8">
    <location>
        <position position="164"/>
    </location>
    <ligand>
        <name>L-tyrosine</name>
        <dbReference type="ChEBI" id="CHEBI:58315"/>
    </ligand>
</feature>
<evidence type="ECO:0000256" key="8">
    <source>
        <dbReference type="HAMAP-Rule" id="MF_02006"/>
    </source>
</evidence>
<dbReference type="NCBIfam" id="TIGR00234">
    <property type="entry name" value="tyrS"/>
    <property type="match status" value="1"/>
</dbReference>
<keyword evidence="1 8" id="KW-0436">Ligase</keyword>
<evidence type="ECO:0000256" key="7">
    <source>
        <dbReference type="ARBA" id="ARBA00048248"/>
    </source>
</evidence>
<keyword evidence="6 8" id="KW-0030">Aminoacyl-tRNA synthetase</keyword>
<dbReference type="InterPro" id="IPR036986">
    <property type="entry name" value="S4_RNA-bd_sf"/>
</dbReference>
<dbReference type="PANTHER" id="PTHR11766">
    <property type="entry name" value="TYROSYL-TRNA SYNTHETASE"/>
    <property type="match status" value="1"/>
</dbReference>
<dbReference type="InterPro" id="IPR024107">
    <property type="entry name" value="Tyr-tRNA-ligase_bac_1"/>
</dbReference>
<dbReference type="PANTHER" id="PTHR11766:SF0">
    <property type="entry name" value="TYROSINE--TRNA LIGASE, MITOCHONDRIAL"/>
    <property type="match status" value="1"/>
</dbReference>
<comment type="catalytic activity">
    <reaction evidence="7 8">
        <text>tRNA(Tyr) + L-tyrosine + ATP = L-tyrosyl-tRNA(Tyr) + AMP + diphosphate + H(+)</text>
        <dbReference type="Rhea" id="RHEA:10220"/>
        <dbReference type="Rhea" id="RHEA-COMP:9706"/>
        <dbReference type="Rhea" id="RHEA-COMP:9707"/>
        <dbReference type="ChEBI" id="CHEBI:15378"/>
        <dbReference type="ChEBI" id="CHEBI:30616"/>
        <dbReference type="ChEBI" id="CHEBI:33019"/>
        <dbReference type="ChEBI" id="CHEBI:58315"/>
        <dbReference type="ChEBI" id="CHEBI:78442"/>
        <dbReference type="ChEBI" id="CHEBI:78536"/>
        <dbReference type="ChEBI" id="CHEBI:456215"/>
        <dbReference type="EC" id="6.1.1.1"/>
    </reaction>
</comment>
<dbReference type="InterPro" id="IPR054608">
    <property type="entry name" value="SYY-like_C"/>
</dbReference>
<evidence type="ECO:0000259" key="10">
    <source>
        <dbReference type="Pfam" id="PF22421"/>
    </source>
</evidence>